<organism evidence="1 2">
    <name type="scientific">Dinoroseobacter phage vB_DshS-R5C</name>
    <dbReference type="NCBI Taxonomy" id="1965368"/>
    <lineage>
        <taxon>Viruses</taxon>
        <taxon>Duplodnaviria</taxon>
        <taxon>Heunggongvirae</taxon>
        <taxon>Uroviricota</taxon>
        <taxon>Caudoviricetes</taxon>
        <taxon>Nanhaivirus</taxon>
        <taxon>Nanhaivirus D5C</taxon>
    </lineage>
</organism>
<gene>
    <name evidence="1" type="ORF">vBDshSR5C_42</name>
</gene>
<keyword evidence="2" id="KW-1185">Reference proteome</keyword>
<accession>A0A1V0DY57</accession>
<name>A0A1V0DY57_9CAUD</name>
<sequence>MTYEAKEILIIEDATQEGRDFVARAIVFENDLDTDALSVKDILEHENIDVLRDAVKDRHPNISHYRQPVVDGTSEIWEGGWSDALRVAKERAYEEAIKEGADVRKNMSLRHLSESKHAAIAAREAREVAAAEQKEAAERRDAERKERAAERVDFDAWTQMARAARDDDKKDYQLACAMRWAFGEVEGWEKKLADHVEKLTANPTYALGWSGDFVQSAADYEVAAHVVEVFNAGASFEEMEDMAMRELFNKGDRATSRSTSVMSNLTDDCVRVAWNSFAKRITGRSFW</sequence>
<dbReference type="Proteomes" id="UP000224401">
    <property type="component" value="Segment"/>
</dbReference>
<proteinExistence type="predicted"/>
<protein>
    <submittedName>
        <fullName evidence="1">Uncharacterized protein</fullName>
    </submittedName>
</protein>
<reference evidence="1 2" key="1">
    <citation type="submission" date="2017-02" db="EMBL/GenBank/DDBJ databases">
        <title>A novel roseosiphophage isolated from the oligotrophic South China Sea.</title>
        <authorList>
            <person name="Yang Y."/>
            <person name="Cai L."/>
            <person name="Zhang R."/>
        </authorList>
    </citation>
    <scope>NUCLEOTIDE SEQUENCE [LARGE SCALE GENOMIC DNA]</scope>
</reference>
<dbReference type="EMBL" id="KY606587">
    <property type="protein sequence ID" value="ARB06096.1"/>
    <property type="molecule type" value="Genomic_DNA"/>
</dbReference>
<evidence type="ECO:0000313" key="1">
    <source>
        <dbReference type="EMBL" id="ARB06096.1"/>
    </source>
</evidence>
<evidence type="ECO:0000313" key="2">
    <source>
        <dbReference type="Proteomes" id="UP000224401"/>
    </source>
</evidence>